<dbReference type="GO" id="GO:0042073">
    <property type="term" value="P:intraciliary transport"/>
    <property type="evidence" value="ECO:0007669"/>
    <property type="project" value="InterPro"/>
</dbReference>
<gene>
    <name evidence="2" type="primary">hspb11</name>
</gene>
<dbReference type="GO" id="GO:0005634">
    <property type="term" value="C:nucleus"/>
    <property type="evidence" value="ECO:0007669"/>
    <property type="project" value="InterPro"/>
</dbReference>
<dbReference type="Pfam" id="PF01834">
    <property type="entry name" value="XRCC1_N"/>
    <property type="match status" value="1"/>
</dbReference>
<dbReference type="InterPro" id="IPR033558">
    <property type="entry name" value="IFT25"/>
</dbReference>
<sequence>MTESSLSSSGAKVVLVSSSDENHPPENILDGSTKSFWISTGMFPQEFIIRFPHATKISVLTIHSYNIKGLKLEKCMTEDTEKFENVAEKGRLIYENTKYFLFVCPQLNTTATHLRFIITSGYDHFVSVHSITV</sequence>
<proteinExistence type="predicted"/>
<dbReference type="GO" id="GO:0030992">
    <property type="term" value="C:intraciliary transport particle B"/>
    <property type="evidence" value="ECO:0007669"/>
    <property type="project" value="InterPro"/>
</dbReference>
<name>A0AAY4C2B7_9TELE</name>
<organism evidence="2 3">
    <name type="scientific">Denticeps clupeoides</name>
    <name type="common">denticle herring</name>
    <dbReference type="NCBI Taxonomy" id="299321"/>
    <lineage>
        <taxon>Eukaryota</taxon>
        <taxon>Metazoa</taxon>
        <taxon>Chordata</taxon>
        <taxon>Craniata</taxon>
        <taxon>Vertebrata</taxon>
        <taxon>Euteleostomi</taxon>
        <taxon>Actinopterygii</taxon>
        <taxon>Neopterygii</taxon>
        <taxon>Teleostei</taxon>
        <taxon>Clupei</taxon>
        <taxon>Clupeiformes</taxon>
        <taxon>Denticipitoidei</taxon>
        <taxon>Denticipitidae</taxon>
        <taxon>Denticeps</taxon>
    </lineage>
</organism>
<dbReference type="Ensembl" id="ENSDCDT00010033694.1">
    <property type="protein sequence ID" value="ENSDCDP00010027218.1"/>
    <property type="gene ID" value="ENSDCDG00010017245.1"/>
</dbReference>
<reference evidence="2" key="2">
    <citation type="submission" date="2025-08" db="UniProtKB">
        <authorList>
            <consortium name="Ensembl"/>
        </authorList>
    </citation>
    <scope>IDENTIFICATION</scope>
</reference>
<evidence type="ECO:0000313" key="2">
    <source>
        <dbReference type="Ensembl" id="ENSDCDP00010027218.1"/>
    </source>
</evidence>
<accession>A0AAY4C2B7</accession>
<evidence type="ECO:0000313" key="3">
    <source>
        <dbReference type="Proteomes" id="UP000694580"/>
    </source>
</evidence>
<dbReference type="PANTHER" id="PTHR33906">
    <property type="entry name" value="INTRAFLAGELLAR TRANSPORT PROTEIN 25 HOMOLOG"/>
    <property type="match status" value="1"/>
</dbReference>
<evidence type="ECO:0000259" key="1">
    <source>
        <dbReference type="Pfam" id="PF01834"/>
    </source>
</evidence>
<dbReference type="GO" id="GO:0000012">
    <property type="term" value="P:single strand break repair"/>
    <property type="evidence" value="ECO:0007669"/>
    <property type="project" value="InterPro"/>
</dbReference>
<reference evidence="2" key="3">
    <citation type="submission" date="2025-09" db="UniProtKB">
        <authorList>
            <consortium name="Ensembl"/>
        </authorList>
    </citation>
    <scope>IDENTIFICATION</scope>
</reference>
<dbReference type="GO" id="GO:0005813">
    <property type="term" value="C:centrosome"/>
    <property type="evidence" value="ECO:0007669"/>
    <property type="project" value="TreeGrafter"/>
</dbReference>
<dbReference type="InterPro" id="IPR008979">
    <property type="entry name" value="Galactose-bd-like_sf"/>
</dbReference>
<reference evidence="2 3" key="1">
    <citation type="submission" date="2020-06" db="EMBL/GenBank/DDBJ databases">
        <authorList>
            <consortium name="Wellcome Sanger Institute Data Sharing"/>
        </authorList>
    </citation>
    <scope>NUCLEOTIDE SEQUENCE [LARGE SCALE GENOMIC DNA]</scope>
</reference>
<dbReference type="GO" id="GO:0005929">
    <property type="term" value="C:cilium"/>
    <property type="evidence" value="ECO:0007669"/>
    <property type="project" value="TreeGrafter"/>
</dbReference>
<feature type="domain" description="DNA-repair protein Xrcc1 N-terminal" evidence="1">
    <location>
        <begin position="11"/>
        <end position="76"/>
    </location>
</feature>
<keyword evidence="3" id="KW-1185">Reference proteome</keyword>
<dbReference type="GO" id="GO:0003684">
    <property type="term" value="F:damaged DNA binding"/>
    <property type="evidence" value="ECO:0007669"/>
    <property type="project" value="InterPro"/>
</dbReference>
<dbReference type="GeneTree" id="ENSGT00940000166675"/>
<dbReference type="Gene3D" id="2.60.120.260">
    <property type="entry name" value="Galactose-binding domain-like"/>
    <property type="match status" value="1"/>
</dbReference>
<dbReference type="PANTHER" id="PTHR33906:SF1">
    <property type="entry name" value="INTRAFLAGELLAR TRANSPORT PROTEIN 25 HOMOLOG"/>
    <property type="match status" value="1"/>
</dbReference>
<dbReference type="SUPFAM" id="SSF49785">
    <property type="entry name" value="Galactose-binding domain-like"/>
    <property type="match status" value="1"/>
</dbReference>
<protein>
    <recommendedName>
        <fullName evidence="1">DNA-repair protein Xrcc1 N-terminal domain-containing protein</fullName>
    </recommendedName>
</protein>
<dbReference type="InterPro" id="IPR002706">
    <property type="entry name" value="Xrcc1_N"/>
</dbReference>
<dbReference type="Proteomes" id="UP000694580">
    <property type="component" value="Chromosome 11"/>
</dbReference>
<dbReference type="AlphaFoldDB" id="A0AAY4C2B7"/>